<protein>
    <submittedName>
        <fullName evidence="7">TonB-dependent receptor</fullName>
    </submittedName>
</protein>
<comment type="subcellular location">
    <subcellularLocation>
        <location evidence="1">Cell outer membrane</location>
    </subcellularLocation>
</comment>
<accession>A0A5J5HVD9</accession>
<evidence type="ECO:0000256" key="4">
    <source>
        <dbReference type="SAM" id="MobiDB-lite"/>
    </source>
</evidence>
<comment type="caution">
    <text evidence="7">The sequence shown here is derived from an EMBL/GenBank/DDBJ whole genome shotgun (WGS) entry which is preliminary data.</text>
</comment>
<keyword evidence="2" id="KW-0472">Membrane</keyword>
<dbReference type="PANTHER" id="PTHR47234:SF1">
    <property type="entry name" value="TONB-DEPENDENT RECEPTOR"/>
    <property type="match status" value="1"/>
</dbReference>
<keyword evidence="3" id="KW-0998">Cell outer membrane</keyword>
<gene>
    <name evidence="7" type="ORF">F4U95_18665</name>
    <name evidence="6" type="ORF">F4U96_18540</name>
</gene>
<evidence type="ECO:0000313" key="9">
    <source>
        <dbReference type="Proteomes" id="UP000326364"/>
    </source>
</evidence>
<dbReference type="Gene3D" id="2.40.170.20">
    <property type="entry name" value="TonB-dependent receptor, beta-barrel domain"/>
    <property type="match status" value="1"/>
</dbReference>
<evidence type="ECO:0000256" key="5">
    <source>
        <dbReference type="SAM" id="SignalP"/>
    </source>
</evidence>
<proteinExistence type="predicted"/>
<dbReference type="PANTHER" id="PTHR47234">
    <property type="match status" value="1"/>
</dbReference>
<dbReference type="RefSeq" id="WP_120252662.1">
    <property type="nucleotide sequence ID" value="NZ_JBNNIY010000013.1"/>
</dbReference>
<feature type="region of interest" description="Disordered" evidence="4">
    <location>
        <begin position="442"/>
        <end position="461"/>
    </location>
</feature>
<evidence type="ECO:0000256" key="3">
    <source>
        <dbReference type="ARBA" id="ARBA00023237"/>
    </source>
</evidence>
<keyword evidence="5" id="KW-0732">Signal</keyword>
<sequence>MIGQKRHGRLIGCTILLLSGGGAMAQHRQSASADPIVVNGRKQLGETQPLRHFDADELRAMGITSIKDMMERLGAQLKGADGANPVYAINGRRPLDDEEVQSLPFDAIQSFDLLPQEAAAGLGYSPNQPVLNFTTKAKFQGFETMANGQTSTDGGGGSADGRFAATRLRGKTRFTLTATWLRQNELRQDRRSIRPDPSLPFDSVGNVTALGGGEIDPQLSALADNPVTIAAVPRDPAARRELDAYLPGANRPNVTDPGAYRSLQPRQRTMKIAGFFSQPISERTTAALSLSAERQRSWSLQGLGTASLLVPAGNISSPFANDIWLNRYVNEADPLTQSGSIWTLHAGLGFVGAFGGWNWSLRLNHDRKHNQNDSELGFDMAGVQDAIMQGGDAFAPFAADQIGVAIRDRSRSIVTTNDAQLILNGTVLTLPAGPVAVTTTFNAQRSRSDSQSRAFPDADSLLGRSQGGSSLALSIPIASAADNILPFLGRLSADVSGGVNAVSRYGPLYTAHASLIWTPVRRVQLLATLKHAETAPTLDQLGAPRIATPNTPFVDLVSGESLFVTSVFGGNPGLSAEKRRTLTLTANIQPLRTDAFRASLFYEEARLYDQAATLSVLTPAIAAAFPDRFVRDAAGQLTSVDLRPLNLHRERQRTVKASLSFSGPIGPKPAKPPEGQPPKMTYLHASLTPALRLEDRLLLSPGATPLDLLDGDNIVASGGRPRWDVQGDLGLYRNGIGMFVQSVYHSGSRARSPIETADLRFASLGTTALTLYANMEQLWPKAGWAKKLMIDATIRNVANARPQVRDRRGDTPIGQQPAYLDPLGRVVSLRIFKRF</sequence>
<keyword evidence="7" id="KW-0675">Receptor</keyword>
<keyword evidence="9" id="KW-1185">Reference proteome</keyword>
<feature type="signal peptide" evidence="5">
    <location>
        <begin position="1"/>
        <end position="25"/>
    </location>
</feature>
<dbReference type="SUPFAM" id="SSF56935">
    <property type="entry name" value="Porins"/>
    <property type="match status" value="1"/>
</dbReference>
<evidence type="ECO:0000256" key="1">
    <source>
        <dbReference type="ARBA" id="ARBA00004442"/>
    </source>
</evidence>
<reference evidence="8 9" key="1">
    <citation type="submission" date="2019-09" db="EMBL/GenBank/DDBJ databases">
        <authorList>
            <person name="Feng G."/>
        </authorList>
    </citation>
    <scope>NUCLEOTIDE SEQUENCE [LARGE SCALE GENOMIC DNA]</scope>
    <source>
        <strain evidence="7 8">KACC 19283</strain>
        <strain evidence="6 9">KACC 19284</strain>
    </source>
</reference>
<dbReference type="Proteomes" id="UP000325933">
    <property type="component" value="Unassembled WGS sequence"/>
</dbReference>
<evidence type="ECO:0000313" key="8">
    <source>
        <dbReference type="Proteomes" id="UP000325933"/>
    </source>
</evidence>
<feature type="chain" id="PRO_5023806726" evidence="5">
    <location>
        <begin position="26"/>
        <end position="835"/>
    </location>
</feature>
<name>A0A5J5HVD9_9SPHN</name>
<organism evidence="7 8">
    <name type="scientific">Sphingobium limneticum</name>
    <dbReference type="NCBI Taxonomy" id="1007511"/>
    <lineage>
        <taxon>Bacteria</taxon>
        <taxon>Pseudomonadati</taxon>
        <taxon>Pseudomonadota</taxon>
        <taxon>Alphaproteobacteria</taxon>
        <taxon>Sphingomonadales</taxon>
        <taxon>Sphingomonadaceae</taxon>
        <taxon>Sphingobium</taxon>
    </lineage>
</organism>
<dbReference type="Proteomes" id="UP000326364">
    <property type="component" value="Unassembled WGS sequence"/>
</dbReference>
<dbReference type="AlphaFoldDB" id="A0A5J5HVD9"/>
<dbReference type="EMBL" id="VYQB01000016">
    <property type="protein sequence ID" value="KAA9013522.1"/>
    <property type="molecule type" value="Genomic_DNA"/>
</dbReference>
<evidence type="ECO:0000313" key="6">
    <source>
        <dbReference type="EMBL" id="KAA9013522.1"/>
    </source>
</evidence>
<dbReference type="GO" id="GO:0009279">
    <property type="term" value="C:cell outer membrane"/>
    <property type="evidence" value="ECO:0007669"/>
    <property type="project" value="UniProtKB-SubCell"/>
</dbReference>
<dbReference type="InterPro" id="IPR036942">
    <property type="entry name" value="Beta-barrel_TonB_sf"/>
</dbReference>
<dbReference type="EMBL" id="VYQA01000016">
    <property type="protein sequence ID" value="KAA9026584.1"/>
    <property type="molecule type" value="Genomic_DNA"/>
</dbReference>
<evidence type="ECO:0000313" key="7">
    <source>
        <dbReference type="EMBL" id="KAA9026584.1"/>
    </source>
</evidence>
<evidence type="ECO:0000256" key="2">
    <source>
        <dbReference type="ARBA" id="ARBA00023136"/>
    </source>
</evidence>